<dbReference type="InterPro" id="IPR058403">
    <property type="entry name" value="DUF8090"/>
</dbReference>
<dbReference type="InterPro" id="IPR014001">
    <property type="entry name" value="Helicase_ATP-bd"/>
</dbReference>
<name>A0A1Y4LMV7_9FIRM</name>
<dbReference type="Proteomes" id="UP000195447">
    <property type="component" value="Unassembled WGS sequence"/>
</dbReference>
<dbReference type="CDD" id="cd18799">
    <property type="entry name" value="SF2_C_EcoAI-like"/>
    <property type="match status" value="1"/>
</dbReference>
<dbReference type="Gene3D" id="3.30.870.10">
    <property type="entry name" value="Endonuclease Chain A"/>
    <property type="match status" value="1"/>
</dbReference>
<dbReference type="InterPro" id="IPR006935">
    <property type="entry name" value="Helicase/UvrB_N"/>
</dbReference>
<evidence type="ECO:0000259" key="1">
    <source>
        <dbReference type="PROSITE" id="PS51192"/>
    </source>
</evidence>
<organism evidence="3 4">
    <name type="scientific">Faecalitalea cylindroides</name>
    <dbReference type="NCBI Taxonomy" id="39483"/>
    <lineage>
        <taxon>Bacteria</taxon>
        <taxon>Bacillati</taxon>
        <taxon>Bacillota</taxon>
        <taxon>Erysipelotrichia</taxon>
        <taxon>Erysipelotrichales</taxon>
        <taxon>Erysipelotrichaceae</taxon>
        <taxon>Faecalitalea</taxon>
    </lineage>
</organism>
<keyword evidence="4" id="KW-1185">Reference proteome</keyword>
<dbReference type="InterPro" id="IPR025202">
    <property type="entry name" value="PLD-like_dom"/>
</dbReference>
<proteinExistence type="predicted"/>
<keyword evidence="3" id="KW-0540">Nuclease</keyword>
<accession>A0A1Y4LMV7</accession>
<sequence length="950" mass="110279">MEKVFVSNNVSQGRKVLTTLENELSKCTSFSMSVAFITVGGLTPLLETFKNLEEKGIHGQILTTDYLMFSDPRALEKLEQFSNIELKMYCCQENEEGFHTKGYIFENDKDDYHILMGSSNLTLNALTKNIEWNTNFSVREEEKYTHHLFQEFKQLWTSRNTKDYASIQSLYKERFAKAKPLKTKLTTLSKEESVYELKPNFMQKEVIKSLKRSIQEGEDRGLLVSATGTGKTYASAFALKNIDSKRILFLVHREQIAKQALKSYKRVFQGNKTFGLLSGNAKEYDADYLFSTMQMMAKEESLAHFSRDAFDAIVIDEVHRAGAKSYQKIMNYFQPKFWFGMSASPERTDDFDIYSLFDHNILYEIRLQQALEEDLLCPFHYFGIRDLEIDGEVFDDTTGYRNFSNLVSDVRVDYILKQANYYGYSGNRPKGLIFCSNKEEAKELSRKFNERGVPSVSLTGADSQEVREECIERLVSDTRDDYLEYIFTIDIFNEGVDIPEINQVLMLRPTQSAIIFVQQLGRGLRKTKDKEFVVVIDFIGNYKNNFLIPIALSGDRSYNKDTIRRYLQEGNKIIPGSSTIHFDSISKKRIYESIDTANFNDVRLIKDSYLQLKYKLGRIPGLMDFDVFGSIDPIRIFDNKNLGSYHMFLKKYEKEYNVSFSSTEEKFLEFISKKFASGKRPHELLAIHHLIYQGNNLFAYLKKALKEQYQIEMMEQTKINIINLLTNEFATGTGKKTYEECIFIQPDGDDYSISESFAKLLKNEAFKKQVDEVIKFGLYRNSQEYSQRYENTSFQLYSKYTYEDVCRLLEWEKGEVALNIGGYKFDKNTNTYPVFINYDKDENIADTVKYEDHLVSPDKLIAISKSNRTVSSDDVQTALNSSVLGIDMELFIRKNKDDKISKEFYYMGKIIPTGTYKQFVMPNTNSTAVEIEYRLKTPIKEDLYDYIVNS</sequence>
<dbReference type="InterPro" id="IPR021835">
    <property type="entry name" value="DUF3427"/>
</dbReference>
<dbReference type="AlphaFoldDB" id="A0A1Y4LMV7"/>
<gene>
    <name evidence="3" type="ORF">B5F14_09265</name>
</gene>
<dbReference type="Gene3D" id="3.40.50.300">
    <property type="entry name" value="P-loop containing nucleotide triphosphate hydrolases"/>
    <property type="match status" value="2"/>
</dbReference>
<dbReference type="SUPFAM" id="SSF56024">
    <property type="entry name" value="Phospholipase D/nuclease"/>
    <property type="match status" value="1"/>
</dbReference>
<dbReference type="InterPro" id="IPR027417">
    <property type="entry name" value="P-loop_NTPase"/>
</dbReference>
<dbReference type="RefSeq" id="WP_087159106.1">
    <property type="nucleotide sequence ID" value="NZ_NFKM01000022.1"/>
</dbReference>
<feature type="domain" description="Helicase ATP-binding" evidence="1">
    <location>
        <begin position="212"/>
        <end position="363"/>
    </location>
</feature>
<protein>
    <submittedName>
        <fullName evidence="3">NgoFVII family restriction endonuclease</fullName>
    </submittedName>
</protein>
<dbReference type="Pfam" id="PF04851">
    <property type="entry name" value="ResIII"/>
    <property type="match status" value="1"/>
</dbReference>
<reference evidence="4" key="1">
    <citation type="submission" date="2017-04" db="EMBL/GenBank/DDBJ databases">
        <title>Function of individual gut microbiota members based on whole genome sequencing of pure cultures obtained from chicken caecum.</title>
        <authorList>
            <person name="Medvecky M."/>
            <person name="Cejkova D."/>
            <person name="Polansky O."/>
            <person name="Karasova D."/>
            <person name="Kubasova T."/>
            <person name="Cizek A."/>
            <person name="Rychlik I."/>
        </authorList>
    </citation>
    <scope>NUCLEOTIDE SEQUENCE [LARGE SCALE GENOMIC DNA]</scope>
    <source>
        <strain evidence="4">An178</strain>
    </source>
</reference>
<dbReference type="InterPro" id="IPR050742">
    <property type="entry name" value="Helicase_Restrict-Modif_Enz"/>
</dbReference>
<dbReference type="GO" id="GO:0004519">
    <property type="term" value="F:endonuclease activity"/>
    <property type="evidence" value="ECO:0007669"/>
    <property type="project" value="UniProtKB-KW"/>
</dbReference>
<dbReference type="Pfam" id="PF00271">
    <property type="entry name" value="Helicase_C"/>
    <property type="match status" value="1"/>
</dbReference>
<evidence type="ECO:0000259" key="2">
    <source>
        <dbReference type="PROSITE" id="PS51194"/>
    </source>
</evidence>
<dbReference type="SUPFAM" id="SSF52540">
    <property type="entry name" value="P-loop containing nucleoside triphosphate hydrolases"/>
    <property type="match status" value="1"/>
</dbReference>
<dbReference type="PANTHER" id="PTHR47396:SF1">
    <property type="entry name" value="ATP-DEPENDENT HELICASE IRC3-RELATED"/>
    <property type="match status" value="1"/>
</dbReference>
<keyword evidence="3" id="KW-0378">Hydrolase</keyword>
<feature type="domain" description="Helicase C-terminal" evidence="2">
    <location>
        <begin position="417"/>
        <end position="571"/>
    </location>
</feature>
<dbReference type="PROSITE" id="PS51194">
    <property type="entry name" value="HELICASE_CTER"/>
    <property type="match status" value="1"/>
</dbReference>
<dbReference type="Pfam" id="PF13091">
    <property type="entry name" value="PLDc_2"/>
    <property type="match status" value="1"/>
</dbReference>
<dbReference type="PANTHER" id="PTHR47396">
    <property type="entry name" value="TYPE I RESTRICTION ENZYME ECOKI R PROTEIN"/>
    <property type="match status" value="1"/>
</dbReference>
<keyword evidence="3" id="KW-0255">Endonuclease</keyword>
<evidence type="ECO:0000313" key="4">
    <source>
        <dbReference type="Proteomes" id="UP000195447"/>
    </source>
</evidence>
<evidence type="ECO:0000313" key="3">
    <source>
        <dbReference type="EMBL" id="OUP57180.1"/>
    </source>
</evidence>
<dbReference type="GO" id="GO:0003677">
    <property type="term" value="F:DNA binding"/>
    <property type="evidence" value="ECO:0007669"/>
    <property type="project" value="InterPro"/>
</dbReference>
<dbReference type="GO" id="GO:0005829">
    <property type="term" value="C:cytosol"/>
    <property type="evidence" value="ECO:0007669"/>
    <property type="project" value="TreeGrafter"/>
</dbReference>
<dbReference type="GO" id="GO:0005524">
    <property type="term" value="F:ATP binding"/>
    <property type="evidence" value="ECO:0007669"/>
    <property type="project" value="InterPro"/>
</dbReference>
<dbReference type="CDD" id="cd09204">
    <property type="entry name" value="PLDc_N_DEXD_b2"/>
    <property type="match status" value="1"/>
</dbReference>
<comment type="caution">
    <text evidence="3">The sequence shown here is derived from an EMBL/GenBank/DDBJ whole genome shotgun (WGS) entry which is preliminary data.</text>
</comment>
<dbReference type="Pfam" id="PF11907">
    <property type="entry name" value="DUF3427"/>
    <property type="match status" value="1"/>
</dbReference>
<dbReference type="GO" id="GO:0016787">
    <property type="term" value="F:hydrolase activity"/>
    <property type="evidence" value="ECO:0007669"/>
    <property type="project" value="InterPro"/>
</dbReference>
<dbReference type="SMART" id="SM00490">
    <property type="entry name" value="HELICc"/>
    <property type="match status" value="1"/>
</dbReference>
<dbReference type="SMART" id="SM00487">
    <property type="entry name" value="DEXDc"/>
    <property type="match status" value="1"/>
</dbReference>
<dbReference type="EMBL" id="NFKM01000022">
    <property type="protein sequence ID" value="OUP57180.1"/>
    <property type="molecule type" value="Genomic_DNA"/>
</dbReference>
<dbReference type="CDD" id="cd18032">
    <property type="entry name" value="DEXHc_RE_I_III_res"/>
    <property type="match status" value="1"/>
</dbReference>
<dbReference type="Pfam" id="PF26350">
    <property type="entry name" value="DUF8090"/>
    <property type="match status" value="1"/>
</dbReference>
<dbReference type="InterPro" id="IPR001650">
    <property type="entry name" value="Helicase_C-like"/>
</dbReference>
<dbReference type="PROSITE" id="PS51192">
    <property type="entry name" value="HELICASE_ATP_BIND_1"/>
    <property type="match status" value="1"/>
</dbReference>